<keyword evidence="4" id="KW-1185">Reference proteome</keyword>
<dbReference type="InterPro" id="IPR005079">
    <property type="entry name" value="Peptidase_C45_hydrolase"/>
</dbReference>
<feature type="domain" description="Peptidase C45 hydrolase" evidence="2">
    <location>
        <begin position="36"/>
        <end position="178"/>
    </location>
</feature>
<feature type="chain" id="PRO_5032318992" description="Peptidase C45 hydrolase domain-containing protein" evidence="1">
    <location>
        <begin position="19"/>
        <end position="391"/>
    </location>
</feature>
<keyword evidence="1" id="KW-0732">Signal</keyword>
<feature type="signal peptide" evidence="1">
    <location>
        <begin position="1"/>
        <end position="18"/>
    </location>
</feature>
<proteinExistence type="predicted"/>
<evidence type="ECO:0000313" key="4">
    <source>
        <dbReference type="Proteomes" id="UP000595564"/>
    </source>
</evidence>
<organism evidence="3 4">
    <name type="scientific">Thermotomaculum hydrothermale</name>
    <dbReference type="NCBI Taxonomy" id="981385"/>
    <lineage>
        <taxon>Bacteria</taxon>
        <taxon>Pseudomonadati</taxon>
        <taxon>Acidobacteriota</taxon>
        <taxon>Holophagae</taxon>
        <taxon>Thermotomaculales</taxon>
        <taxon>Thermotomaculaceae</taxon>
        <taxon>Thermotomaculum</taxon>
    </lineage>
</organism>
<dbReference type="AlphaFoldDB" id="A0A7R6T008"/>
<reference evidence="3 4" key="1">
    <citation type="journal article" date="2012" name="Extremophiles">
        <title>Thermotomaculum hydrothermale gen. nov., sp. nov., a novel heterotrophic thermophile within the phylum Acidobacteria from a deep-sea hydrothermal vent chimney in the Southern Okinawa Trough.</title>
        <authorList>
            <person name="Izumi H."/>
            <person name="Nunoura T."/>
            <person name="Miyazaki M."/>
            <person name="Mino S."/>
            <person name="Toki T."/>
            <person name="Takai K."/>
            <person name="Sako Y."/>
            <person name="Sawabe T."/>
            <person name="Nakagawa S."/>
        </authorList>
    </citation>
    <scope>NUCLEOTIDE SEQUENCE [LARGE SCALE GENOMIC DNA]</scope>
    <source>
        <strain evidence="3 4">AC55</strain>
    </source>
</reference>
<evidence type="ECO:0000256" key="1">
    <source>
        <dbReference type="SAM" id="SignalP"/>
    </source>
</evidence>
<evidence type="ECO:0000313" key="3">
    <source>
        <dbReference type="EMBL" id="BBB33315.1"/>
    </source>
</evidence>
<accession>A0A7R6T008</accession>
<dbReference type="Proteomes" id="UP000595564">
    <property type="component" value="Chromosome"/>
</dbReference>
<dbReference type="EMBL" id="AP017470">
    <property type="protein sequence ID" value="BBB33315.1"/>
    <property type="molecule type" value="Genomic_DNA"/>
</dbReference>
<protein>
    <recommendedName>
        <fullName evidence="2">Peptidase C45 hydrolase domain-containing protein</fullName>
    </recommendedName>
</protein>
<sequence length="391" mass="44696">MRKIALLLLIFITISGFAREECTTAVISGKATVDGAPILWKNRDTDHLYNKVIFVEEKPYSYIAIVNNNEVSGRIVWSGLNEKGFAIMNSAAYNLPLRSGESKDLEGIIMAEALRKCKTVNDFENFIKANLGESLGAQANFGVIDANGNAALFEVYNHGYKRFNASDFKQGYIVNTNFSRSGEKGKGFGYVRFMQVEKMFKARKKLSHSYIIVSVIRNIDNPLIPIIPMEKWRYLSNKKPYFVYTYDCVNRSYTANAFVVHGVNSPDKAKYSTMWVALGEPVTTIAVPLWVCTKSTPYELRGGDKAPIAIESMRLKDKLRPFKKGKMREYLDLTKLDNRQNTGWIRRLRDKQAEILTKTRLFLEKNPDCNELKDFQEKMAKEAYKFLKNIK</sequence>
<dbReference type="Pfam" id="PF03417">
    <property type="entry name" value="AAT"/>
    <property type="match status" value="1"/>
</dbReference>
<dbReference type="RefSeq" id="WP_201327622.1">
    <property type="nucleotide sequence ID" value="NZ_AP017470.1"/>
</dbReference>
<dbReference type="Gene3D" id="3.60.60.10">
    <property type="entry name" value="Penicillin V Acylase, Chain A"/>
    <property type="match status" value="1"/>
</dbReference>
<dbReference type="KEGG" id="thyd:TTHT_1858"/>
<evidence type="ECO:0000259" key="2">
    <source>
        <dbReference type="Pfam" id="PF03417"/>
    </source>
</evidence>
<gene>
    <name evidence="3" type="ORF">TTHT_1858</name>
</gene>
<name>A0A7R6T008_9BACT</name>